<dbReference type="AlphaFoldDB" id="A0A1F6WB04"/>
<comment type="subunit">
    <text evidence="3">Homodimer.</text>
</comment>
<sequence length="137" mass="15711">MKEILKEKGYKATPARLAILKIFAKSKAPLTAENVHKELKRNKKNKDINEATVYRTLSLLEEGKILTKVDFRKESAFFELNQEHHHHITCLKCDTVEDFQSTAIEKVLRGIARNSSKFINIKDHSLELFGLCKNCVA</sequence>
<dbReference type="InterPro" id="IPR036388">
    <property type="entry name" value="WH-like_DNA-bd_sf"/>
</dbReference>
<dbReference type="Gene3D" id="3.30.1490.190">
    <property type="match status" value="1"/>
</dbReference>
<comment type="subcellular location">
    <subcellularLocation>
        <location evidence="1">Cytoplasm</location>
    </subcellularLocation>
</comment>
<evidence type="ECO:0000256" key="10">
    <source>
        <dbReference type="ARBA" id="ARBA00023163"/>
    </source>
</evidence>
<evidence type="ECO:0000256" key="4">
    <source>
        <dbReference type="ARBA" id="ARBA00022490"/>
    </source>
</evidence>
<organism evidence="13 14">
    <name type="scientific">Candidatus Nomurabacteria bacterium RIFCSPHIGHO2_12_FULL_37_29</name>
    <dbReference type="NCBI Taxonomy" id="1801759"/>
    <lineage>
        <taxon>Bacteria</taxon>
        <taxon>Candidatus Nomuraibacteriota</taxon>
    </lineage>
</organism>
<evidence type="ECO:0000256" key="12">
    <source>
        <dbReference type="PIRSR" id="PIRSR602481-2"/>
    </source>
</evidence>
<dbReference type="PANTHER" id="PTHR33202:SF2">
    <property type="entry name" value="FERRIC UPTAKE REGULATION PROTEIN"/>
    <property type="match status" value="1"/>
</dbReference>
<dbReference type="InterPro" id="IPR043135">
    <property type="entry name" value="Fur_C"/>
</dbReference>
<gene>
    <name evidence="13" type="ORF">A3F19_03325</name>
</gene>
<dbReference type="CDD" id="cd07153">
    <property type="entry name" value="Fur_like"/>
    <property type="match status" value="1"/>
</dbReference>
<dbReference type="GO" id="GO:0005829">
    <property type="term" value="C:cytosol"/>
    <property type="evidence" value="ECO:0007669"/>
    <property type="project" value="TreeGrafter"/>
</dbReference>
<dbReference type="PANTHER" id="PTHR33202">
    <property type="entry name" value="ZINC UPTAKE REGULATION PROTEIN"/>
    <property type="match status" value="1"/>
</dbReference>
<evidence type="ECO:0000256" key="9">
    <source>
        <dbReference type="ARBA" id="ARBA00023125"/>
    </source>
</evidence>
<dbReference type="SUPFAM" id="SSF46785">
    <property type="entry name" value="Winged helix' DNA-binding domain"/>
    <property type="match status" value="1"/>
</dbReference>
<accession>A0A1F6WB04</accession>
<name>A0A1F6WB04_9BACT</name>
<dbReference type="GO" id="GO:0045892">
    <property type="term" value="P:negative regulation of DNA-templated transcription"/>
    <property type="evidence" value="ECO:0007669"/>
    <property type="project" value="TreeGrafter"/>
</dbReference>
<dbReference type="Proteomes" id="UP000177052">
    <property type="component" value="Unassembled WGS sequence"/>
</dbReference>
<evidence type="ECO:0000256" key="3">
    <source>
        <dbReference type="ARBA" id="ARBA00011738"/>
    </source>
</evidence>
<feature type="binding site" evidence="12">
    <location>
        <position position="84"/>
    </location>
    <ligand>
        <name>Fe cation</name>
        <dbReference type="ChEBI" id="CHEBI:24875"/>
    </ligand>
</feature>
<dbReference type="Pfam" id="PF01475">
    <property type="entry name" value="FUR"/>
    <property type="match status" value="1"/>
</dbReference>
<evidence type="ECO:0000313" key="14">
    <source>
        <dbReference type="Proteomes" id="UP000177052"/>
    </source>
</evidence>
<keyword evidence="7 11" id="KW-0862">Zinc</keyword>
<feature type="binding site" evidence="12">
    <location>
        <position position="124"/>
    </location>
    <ligand>
        <name>Fe cation</name>
        <dbReference type="ChEBI" id="CHEBI:24875"/>
    </ligand>
</feature>
<comment type="cofactor">
    <cofactor evidence="12">
        <name>Mn(2+)</name>
        <dbReference type="ChEBI" id="CHEBI:29035"/>
    </cofactor>
    <cofactor evidence="12">
        <name>Fe(2+)</name>
        <dbReference type="ChEBI" id="CHEBI:29033"/>
    </cofactor>
    <text evidence="12">Binds 1 Mn(2+) or Fe(2+) ion per subunit.</text>
</comment>
<feature type="binding site" evidence="11">
    <location>
        <position position="135"/>
    </location>
    <ligand>
        <name>Zn(2+)</name>
        <dbReference type="ChEBI" id="CHEBI:29105"/>
    </ligand>
</feature>
<evidence type="ECO:0000256" key="1">
    <source>
        <dbReference type="ARBA" id="ARBA00004496"/>
    </source>
</evidence>
<evidence type="ECO:0000256" key="8">
    <source>
        <dbReference type="ARBA" id="ARBA00023015"/>
    </source>
</evidence>
<comment type="cofactor">
    <cofactor evidence="11">
        <name>Zn(2+)</name>
        <dbReference type="ChEBI" id="CHEBI:29105"/>
    </cofactor>
    <text evidence="11">Binds 1 zinc ion per subunit.</text>
</comment>
<evidence type="ECO:0000256" key="7">
    <source>
        <dbReference type="ARBA" id="ARBA00022833"/>
    </source>
</evidence>
<dbReference type="GO" id="GO:0008270">
    <property type="term" value="F:zinc ion binding"/>
    <property type="evidence" value="ECO:0007669"/>
    <property type="project" value="TreeGrafter"/>
</dbReference>
<dbReference type="Gene3D" id="1.10.10.10">
    <property type="entry name" value="Winged helix-like DNA-binding domain superfamily/Winged helix DNA-binding domain"/>
    <property type="match status" value="1"/>
</dbReference>
<protein>
    <recommendedName>
        <fullName evidence="15">Transcriptional repressor</fullName>
    </recommendedName>
</protein>
<evidence type="ECO:0008006" key="15">
    <source>
        <dbReference type="Google" id="ProtNLM"/>
    </source>
</evidence>
<keyword evidence="8" id="KW-0805">Transcription regulation</keyword>
<evidence type="ECO:0000256" key="6">
    <source>
        <dbReference type="ARBA" id="ARBA00022723"/>
    </source>
</evidence>
<keyword evidence="6 11" id="KW-0479">Metal-binding</keyword>
<keyword evidence="4" id="KW-0963">Cytoplasm</keyword>
<proteinExistence type="inferred from homology"/>
<keyword evidence="5" id="KW-0678">Repressor</keyword>
<evidence type="ECO:0000256" key="2">
    <source>
        <dbReference type="ARBA" id="ARBA00007957"/>
    </source>
</evidence>
<keyword evidence="10" id="KW-0804">Transcription</keyword>
<dbReference type="GO" id="GO:0000976">
    <property type="term" value="F:transcription cis-regulatory region binding"/>
    <property type="evidence" value="ECO:0007669"/>
    <property type="project" value="TreeGrafter"/>
</dbReference>
<dbReference type="GO" id="GO:0003700">
    <property type="term" value="F:DNA-binding transcription factor activity"/>
    <property type="evidence" value="ECO:0007669"/>
    <property type="project" value="InterPro"/>
</dbReference>
<reference evidence="13 14" key="1">
    <citation type="journal article" date="2016" name="Nat. Commun.">
        <title>Thousands of microbial genomes shed light on interconnected biogeochemical processes in an aquifer system.</title>
        <authorList>
            <person name="Anantharaman K."/>
            <person name="Brown C.T."/>
            <person name="Hug L.A."/>
            <person name="Sharon I."/>
            <person name="Castelle C.J."/>
            <person name="Probst A.J."/>
            <person name="Thomas B.C."/>
            <person name="Singh A."/>
            <person name="Wilkins M.J."/>
            <person name="Karaoz U."/>
            <person name="Brodie E.L."/>
            <person name="Williams K.H."/>
            <person name="Hubbard S.S."/>
            <person name="Banfield J.F."/>
        </authorList>
    </citation>
    <scope>NUCLEOTIDE SEQUENCE [LARGE SCALE GENOMIC DNA]</scope>
</reference>
<feature type="binding site" evidence="11">
    <location>
        <position position="93"/>
    </location>
    <ligand>
        <name>Zn(2+)</name>
        <dbReference type="ChEBI" id="CHEBI:29105"/>
    </ligand>
</feature>
<feature type="binding site" evidence="11">
    <location>
        <position position="90"/>
    </location>
    <ligand>
        <name>Zn(2+)</name>
        <dbReference type="ChEBI" id="CHEBI:29105"/>
    </ligand>
</feature>
<keyword evidence="9" id="KW-0238">DNA-binding</keyword>
<dbReference type="GO" id="GO:1900376">
    <property type="term" value="P:regulation of secondary metabolite biosynthetic process"/>
    <property type="evidence" value="ECO:0007669"/>
    <property type="project" value="TreeGrafter"/>
</dbReference>
<evidence type="ECO:0000313" key="13">
    <source>
        <dbReference type="EMBL" id="OGI79093.1"/>
    </source>
</evidence>
<comment type="caution">
    <text evidence="13">The sequence shown here is derived from an EMBL/GenBank/DDBJ whole genome shotgun (WGS) entry which is preliminary data.</text>
</comment>
<dbReference type="InterPro" id="IPR002481">
    <property type="entry name" value="FUR"/>
</dbReference>
<dbReference type="InterPro" id="IPR036390">
    <property type="entry name" value="WH_DNA-bd_sf"/>
</dbReference>
<feature type="binding site" evidence="12">
    <location>
        <position position="105"/>
    </location>
    <ligand>
        <name>Fe cation</name>
        <dbReference type="ChEBI" id="CHEBI:24875"/>
    </ligand>
</feature>
<feature type="binding site" evidence="11">
    <location>
        <position position="132"/>
    </location>
    <ligand>
        <name>Zn(2+)</name>
        <dbReference type="ChEBI" id="CHEBI:29105"/>
    </ligand>
</feature>
<keyword evidence="12" id="KW-0408">Iron</keyword>
<evidence type="ECO:0000256" key="11">
    <source>
        <dbReference type="PIRSR" id="PIRSR602481-1"/>
    </source>
</evidence>
<comment type="similarity">
    <text evidence="2">Belongs to the Fur family.</text>
</comment>
<dbReference type="EMBL" id="MFUJ01000029">
    <property type="protein sequence ID" value="OGI79093.1"/>
    <property type="molecule type" value="Genomic_DNA"/>
</dbReference>
<evidence type="ECO:0000256" key="5">
    <source>
        <dbReference type="ARBA" id="ARBA00022491"/>
    </source>
</evidence>